<evidence type="ECO:0000313" key="1">
    <source>
        <dbReference type="EMBL" id="EDZ93584.1"/>
    </source>
</evidence>
<gene>
    <name evidence="1" type="ORF">AmaxDRAFT_3682</name>
</gene>
<keyword evidence="2" id="KW-1185">Reference proteome</keyword>
<dbReference type="EMBL" id="ABYK01000030">
    <property type="protein sequence ID" value="EDZ93584.1"/>
    <property type="molecule type" value="Genomic_DNA"/>
</dbReference>
<proteinExistence type="predicted"/>
<accession>B5W4I4</accession>
<name>B5W4I4_LIMMA</name>
<dbReference type="Proteomes" id="UP000004061">
    <property type="component" value="Unassembled WGS sequence"/>
</dbReference>
<protein>
    <submittedName>
        <fullName evidence="1">NACHT nucleoside triphosphatase</fullName>
    </submittedName>
</protein>
<dbReference type="AlphaFoldDB" id="B5W4I4"/>
<reference evidence="1 2" key="1">
    <citation type="journal article" date="2011" name="Appl. Environ. Microbiol.">
        <title>Contribution of a Sodium Ion Gradient to Energy Conservation during Fermentation in the Cyanobacterium Arthrospira (Spirulina) maxima CS-328.</title>
        <authorList>
            <person name="Carrieri D."/>
            <person name="Ananyev G."/>
            <person name="Lenz O."/>
            <person name="Bryant D.A."/>
            <person name="Dismukes G.C."/>
        </authorList>
    </citation>
    <scope>NUCLEOTIDE SEQUENCE [LARGE SCALE GENOMIC DNA]</scope>
    <source>
        <strain evidence="1 2">CS-328</strain>
    </source>
</reference>
<evidence type="ECO:0000313" key="2">
    <source>
        <dbReference type="Proteomes" id="UP000004061"/>
    </source>
</evidence>
<comment type="caution">
    <text evidence="1">The sequence shown here is derived from an EMBL/GenBank/DDBJ whole genome shotgun (WGS) entry which is preliminary data.</text>
</comment>
<dbReference type="RefSeq" id="WP_006669889.1">
    <property type="nucleotide sequence ID" value="NZ_ABYK01000030.1"/>
</dbReference>
<organism evidence="1 2">
    <name type="scientific">Limnospira maxima CS-328</name>
    <dbReference type="NCBI Taxonomy" id="513049"/>
    <lineage>
        <taxon>Bacteria</taxon>
        <taxon>Bacillati</taxon>
        <taxon>Cyanobacteriota</taxon>
        <taxon>Cyanophyceae</taxon>
        <taxon>Oscillatoriophycideae</taxon>
        <taxon>Oscillatoriales</taxon>
        <taxon>Sirenicapillariaceae</taxon>
        <taxon>Limnospira</taxon>
    </lineage>
</organism>
<sequence length="42" mass="4402">MLATFTGEGAMYSCAIAPDGVMLMAGDEGGRVHFLRLEGLRG</sequence>